<evidence type="ECO:0000256" key="1">
    <source>
        <dbReference type="ARBA" id="ARBA00007495"/>
    </source>
</evidence>
<dbReference type="GO" id="GO:0045493">
    <property type="term" value="P:xylan catabolic process"/>
    <property type="evidence" value="ECO:0007669"/>
    <property type="project" value="UniProtKB-KW"/>
</dbReference>
<keyword evidence="3" id="KW-0677">Repeat</keyword>
<dbReference type="OrthoDB" id="3055998at2759"/>
<keyword evidence="12" id="KW-1185">Reference proteome</keyword>
<protein>
    <recommendedName>
        <fullName evidence="10">GH10 domain-containing protein</fullName>
    </recommendedName>
</protein>
<evidence type="ECO:0000256" key="2">
    <source>
        <dbReference type="ARBA" id="ARBA00022651"/>
    </source>
</evidence>
<evidence type="ECO:0000313" key="11">
    <source>
        <dbReference type="EMBL" id="RLM87159.1"/>
    </source>
</evidence>
<evidence type="ECO:0000256" key="5">
    <source>
        <dbReference type="ARBA" id="ARBA00023277"/>
    </source>
</evidence>
<dbReference type="InterPro" id="IPR031158">
    <property type="entry name" value="GH10_AS"/>
</dbReference>
<feature type="compositionally biased region" description="Basic and acidic residues" evidence="9">
    <location>
        <begin position="84"/>
        <end position="109"/>
    </location>
</feature>
<dbReference type="Pfam" id="PF02018">
    <property type="entry name" value="CBM_4_9"/>
    <property type="match status" value="4"/>
</dbReference>
<keyword evidence="7" id="KW-0624">Polysaccharide degradation</keyword>
<dbReference type="GO" id="GO:0031176">
    <property type="term" value="F:endo-1,4-beta-xylanase activity"/>
    <property type="evidence" value="ECO:0007669"/>
    <property type="project" value="UniProtKB-ARBA"/>
</dbReference>
<dbReference type="InterPro" id="IPR008979">
    <property type="entry name" value="Galactose-bd-like_sf"/>
</dbReference>
<evidence type="ECO:0000256" key="8">
    <source>
        <dbReference type="PROSITE-ProRule" id="PRU10061"/>
    </source>
</evidence>
<comment type="similarity">
    <text evidence="1">Belongs to the glycosyl hydrolase 10 (cellulase F) family.</text>
</comment>
<dbReference type="Gene3D" id="3.20.20.80">
    <property type="entry name" value="Glycosidases"/>
    <property type="match status" value="1"/>
</dbReference>
<feature type="region of interest" description="Disordered" evidence="9">
    <location>
        <begin position="84"/>
        <end position="171"/>
    </location>
</feature>
<evidence type="ECO:0000313" key="12">
    <source>
        <dbReference type="Proteomes" id="UP000275267"/>
    </source>
</evidence>
<dbReference type="STRING" id="4540.A0A3L6QUE4"/>
<feature type="compositionally biased region" description="Basic and acidic residues" evidence="9">
    <location>
        <begin position="117"/>
        <end position="126"/>
    </location>
</feature>
<dbReference type="Gene3D" id="2.60.120.260">
    <property type="entry name" value="Galactose-binding domain-like"/>
    <property type="match status" value="4"/>
</dbReference>
<sequence length="1235" mass="138405">MLVPNSKGMTKDKGELMPVAAREPVHVADVAFQLSLPRRTALRPDGPREHQLAVANRDRLRGTARRVLATTFLLLYTSVCRDIGDSRGPPRWEQRRREAKAAGDGDGEARGSSTLPAKEEHERKEVVASSYGDGGHGARTDQKKGRDTTDNRQQQQPQIVMPATSTPTKQVVDKRGASTEVVMENIVLNSDFSEGLHLWQPNSCHAFVAVEGSGYHYGVRPHSGSSYAVLTHRTQSWQGLEQDITENVTLGTEYFITAYVRVHGEVHEPVGVKATLKFEEESSSTNYISIARILASQECWEKMEGSFNLTTIPRHLVFYLEGPPPGVDLLIDSVTISYKKTERSVSSTIGGTENIISNYDFSKGLHPWNPISCHAYVASQWSGFLDGIRGNTGENYAVVSKRTEHWQGLEQDITNRVSTGTAYVVSAFVRVDGNVQGQVEVKGTLRLQNTDGSTHYNPVGSVLASKEKWNKLEGSFSLTNVPKHVVFYLEGPPAGVDLIIDSVNITCSGHKQSKEVKVTSGVETVIKNPHFEEGLKNWSGRGCNICRHEYTAYGNVRPLNGSYFASATGRVHNWNGIQQEITGRVQRKVLYEISSAVRIFGSANDTEVRVTLWVQEYGRERYVGLAKNQASDKQWTHLKGRFLLHAPFTKAVIFIEGPPAGIDILVDGLVLSSARKLQAAPCPKIENVLYGANLLHNSAFTRGLAGWSPMGSCRLSIQTEAPHMLSSILKDRASQKHISGRYILATNRTEVWMGPSQVITDKLRLHVTYRVSAWVRAGTGGHGRHHVNVCLAVDNQWVNGGQVEADGDQWYEIKGAFKLEKQPSKVTAYVQGPPPGVDLRVMDLQIYPVDRKARFEYLKEKTDKVRKRDVVLKFQGSNAVNLLGSSVRIQQTENSFPFGSCIARHNIENEDFAEFFVKNFNWAVFENELKWYHTEAEQGRLNYKDSDELLEFCEKHKIQVRGHCLFWEVEDAVQPWVRSLQGHHLMAAIQNRLQSLLSRYKGRFRHHDVNNEMLHGSFYEDRLGRDIRAYMFREAHKLDPSAVLFVNDYNVEDGCDTKSTPEKFVEQVVDLQERGAPVGGIGVQGHISHPVGEIICDSLDKLAILGLPIWITELDVTAGNEHLRADDLEVFLREAFAHPAVEGIILWGFWEMFMFREHAHLVDADGTINEAGRRYLALKQEWLTRVNGNVNHQGEFNFRGYHGSYTMEVDTPSGKVVRSFVVDEHSPVQVITLNI</sequence>
<dbReference type="PROSITE" id="PS51760">
    <property type="entry name" value="GH10_2"/>
    <property type="match status" value="1"/>
</dbReference>
<proteinExistence type="inferred from homology"/>
<dbReference type="PROSITE" id="PS00591">
    <property type="entry name" value="GH10_1"/>
    <property type="match status" value="1"/>
</dbReference>
<dbReference type="SUPFAM" id="SSF49785">
    <property type="entry name" value="Galactose-binding domain-like"/>
    <property type="match status" value="4"/>
</dbReference>
<dbReference type="InterPro" id="IPR017853">
    <property type="entry name" value="GH"/>
</dbReference>
<feature type="domain" description="GH10" evidence="10">
    <location>
        <begin position="883"/>
        <end position="1178"/>
    </location>
</feature>
<keyword evidence="2" id="KW-0858">Xylan degradation</keyword>
<keyword evidence="6" id="KW-0326">Glycosidase</keyword>
<accession>A0A3L6QUE4</accession>
<comment type="caution">
    <text evidence="11">The sequence shown here is derived from an EMBL/GenBank/DDBJ whole genome shotgun (WGS) entry which is preliminary data.</text>
</comment>
<evidence type="ECO:0000256" key="3">
    <source>
        <dbReference type="ARBA" id="ARBA00022737"/>
    </source>
</evidence>
<dbReference type="InterPro" id="IPR001000">
    <property type="entry name" value="GH10_dom"/>
</dbReference>
<dbReference type="Pfam" id="PF00331">
    <property type="entry name" value="Glyco_hydro_10"/>
    <property type="match status" value="1"/>
</dbReference>
<evidence type="ECO:0000259" key="10">
    <source>
        <dbReference type="PROSITE" id="PS51760"/>
    </source>
</evidence>
<dbReference type="InterPro" id="IPR003305">
    <property type="entry name" value="CenC_carb-bd"/>
</dbReference>
<evidence type="ECO:0000256" key="4">
    <source>
        <dbReference type="ARBA" id="ARBA00022801"/>
    </source>
</evidence>
<dbReference type="PRINTS" id="PR00134">
    <property type="entry name" value="GLHYDRLASE10"/>
</dbReference>
<feature type="compositionally biased region" description="Polar residues" evidence="9">
    <location>
        <begin position="151"/>
        <end position="169"/>
    </location>
</feature>
<keyword evidence="4" id="KW-0378">Hydrolase</keyword>
<evidence type="ECO:0000256" key="6">
    <source>
        <dbReference type="ARBA" id="ARBA00023295"/>
    </source>
</evidence>
<feature type="compositionally biased region" description="Basic and acidic residues" evidence="9">
    <location>
        <begin position="136"/>
        <end position="150"/>
    </location>
</feature>
<dbReference type="InterPro" id="IPR044846">
    <property type="entry name" value="GH10"/>
</dbReference>
<dbReference type="FunFam" id="3.20.20.80:FF:000104">
    <property type="entry name" value="Endo-1,4-beta-xylanase A"/>
    <property type="match status" value="1"/>
</dbReference>
<dbReference type="PANTHER" id="PTHR31490">
    <property type="entry name" value="GLYCOSYL HYDROLASE"/>
    <property type="match status" value="1"/>
</dbReference>
<feature type="active site" description="Nucleophile" evidence="8">
    <location>
        <position position="1113"/>
    </location>
</feature>
<dbReference type="AlphaFoldDB" id="A0A3L6QUE4"/>
<organism evidence="11 12">
    <name type="scientific">Panicum miliaceum</name>
    <name type="common">Proso millet</name>
    <name type="synonym">Broomcorn millet</name>
    <dbReference type="NCBI Taxonomy" id="4540"/>
    <lineage>
        <taxon>Eukaryota</taxon>
        <taxon>Viridiplantae</taxon>
        <taxon>Streptophyta</taxon>
        <taxon>Embryophyta</taxon>
        <taxon>Tracheophyta</taxon>
        <taxon>Spermatophyta</taxon>
        <taxon>Magnoliopsida</taxon>
        <taxon>Liliopsida</taxon>
        <taxon>Poales</taxon>
        <taxon>Poaceae</taxon>
        <taxon>PACMAD clade</taxon>
        <taxon>Panicoideae</taxon>
        <taxon>Panicodae</taxon>
        <taxon>Paniceae</taxon>
        <taxon>Panicinae</taxon>
        <taxon>Panicum</taxon>
        <taxon>Panicum sect. Panicum</taxon>
    </lineage>
</organism>
<dbReference type="SUPFAM" id="SSF51445">
    <property type="entry name" value="(Trans)glycosidases"/>
    <property type="match status" value="1"/>
</dbReference>
<reference evidence="12" key="1">
    <citation type="journal article" date="2019" name="Nat. Commun.">
        <title>The genome of broomcorn millet.</title>
        <authorList>
            <person name="Zou C."/>
            <person name="Miki D."/>
            <person name="Li D."/>
            <person name="Tang Q."/>
            <person name="Xiao L."/>
            <person name="Rajput S."/>
            <person name="Deng P."/>
            <person name="Jia W."/>
            <person name="Huang R."/>
            <person name="Zhang M."/>
            <person name="Sun Y."/>
            <person name="Hu J."/>
            <person name="Fu X."/>
            <person name="Schnable P.S."/>
            <person name="Li F."/>
            <person name="Zhang H."/>
            <person name="Feng B."/>
            <person name="Zhu X."/>
            <person name="Liu R."/>
            <person name="Schnable J.C."/>
            <person name="Zhu J.-K."/>
            <person name="Zhang H."/>
        </authorList>
    </citation>
    <scope>NUCLEOTIDE SEQUENCE [LARGE SCALE GENOMIC DNA]</scope>
</reference>
<dbReference type="EMBL" id="PQIB02000011">
    <property type="protein sequence ID" value="RLM87159.1"/>
    <property type="molecule type" value="Genomic_DNA"/>
</dbReference>
<evidence type="ECO:0000256" key="7">
    <source>
        <dbReference type="ARBA" id="ARBA00023326"/>
    </source>
</evidence>
<gene>
    <name evidence="11" type="ORF">C2845_PM04G09610</name>
</gene>
<dbReference type="PANTHER" id="PTHR31490:SF1">
    <property type="entry name" value="ENDO-1,4-BETA-XYLANASE 1"/>
    <property type="match status" value="1"/>
</dbReference>
<dbReference type="SMART" id="SM00633">
    <property type="entry name" value="Glyco_10"/>
    <property type="match status" value="1"/>
</dbReference>
<keyword evidence="5" id="KW-0119">Carbohydrate metabolism</keyword>
<name>A0A3L6QUE4_PANMI</name>
<evidence type="ECO:0000256" key="9">
    <source>
        <dbReference type="SAM" id="MobiDB-lite"/>
    </source>
</evidence>
<dbReference type="Proteomes" id="UP000275267">
    <property type="component" value="Unassembled WGS sequence"/>
</dbReference>